<keyword evidence="1" id="KW-0175">Coiled coil</keyword>
<evidence type="ECO:0000313" key="2">
    <source>
        <dbReference type="EMBL" id="SDM80683.1"/>
    </source>
</evidence>
<keyword evidence="3" id="KW-1185">Reference proteome</keyword>
<dbReference type="STRING" id="459525.SAMN04488137_2013"/>
<dbReference type="EMBL" id="FNHW01000001">
    <property type="protein sequence ID" value="SDM80683.1"/>
    <property type="molecule type" value="Genomic_DNA"/>
</dbReference>
<dbReference type="Proteomes" id="UP000199544">
    <property type="component" value="Unassembled WGS sequence"/>
</dbReference>
<sequence length="170" mass="19186">MSWLGAVCIFISTTWIGFELAKKVRDRPKQLRQLKVGLQSLEAEIMYGLIPLDEAFLHLSRQLSGPVAEFFLYAGQSLEASVSSVQEAWENGLSHLSASSSFKKEEIEILRQFGATLGRHDRENQQKQIRLALAHLERELAEANEAQLKHEKMYKSLGILLGLLLIILLV</sequence>
<evidence type="ECO:0000313" key="3">
    <source>
        <dbReference type="Proteomes" id="UP000199544"/>
    </source>
</evidence>
<reference evidence="3" key="1">
    <citation type="submission" date="2016-10" db="EMBL/GenBank/DDBJ databases">
        <authorList>
            <person name="Varghese N."/>
            <person name="Submissions S."/>
        </authorList>
    </citation>
    <scope>NUCLEOTIDE SEQUENCE [LARGE SCALE GENOMIC DNA]</scope>
    <source>
        <strain evidence="3">CGMCC 1.6854</strain>
    </source>
</reference>
<evidence type="ECO:0000256" key="1">
    <source>
        <dbReference type="SAM" id="Coils"/>
    </source>
</evidence>
<dbReference type="InterPro" id="IPR014198">
    <property type="entry name" value="Spore_III_AB"/>
</dbReference>
<organism evidence="2 3">
    <name type="scientific">Fictibacillus solisalsi</name>
    <dbReference type="NCBI Taxonomy" id="459525"/>
    <lineage>
        <taxon>Bacteria</taxon>
        <taxon>Bacillati</taxon>
        <taxon>Bacillota</taxon>
        <taxon>Bacilli</taxon>
        <taxon>Bacillales</taxon>
        <taxon>Fictibacillaceae</taxon>
        <taxon>Fictibacillus</taxon>
    </lineage>
</organism>
<dbReference type="PIRSF" id="PIRSF021435">
    <property type="entry name" value="SpoIIIAB"/>
    <property type="match status" value="1"/>
</dbReference>
<dbReference type="NCBIfam" id="TIGR02833">
    <property type="entry name" value="spore_III_AB"/>
    <property type="match status" value="1"/>
</dbReference>
<gene>
    <name evidence="2" type="ORF">SAMN04488137_2013</name>
</gene>
<name>A0A1G9W8S2_9BACL</name>
<feature type="coiled-coil region" evidence="1">
    <location>
        <begin position="126"/>
        <end position="153"/>
    </location>
</feature>
<dbReference type="RefSeq" id="WP_090234291.1">
    <property type="nucleotide sequence ID" value="NZ_FNHW01000001.1"/>
</dbReference>
<dbReference type="OrthoDB" id="1957909at2"/>
<protein>
    <submittedName>
        <fullName evidence="2">Stage III sporulation protein AB</fullName>
    </submittedName>
</protein>
<proteinExistence type="predicted"/>
<dbReference type="Pfam" id="PF09548">
    <property type="entry name" value="Spore_III_AB"/>
    <property type="match status" value="1"/>
</dbReference>
<dbReference type="AlphaFoldDB" id="A0A1G9W8S2"/>
<accession>A0A1G9W8S2</accession>